<organism evidence="6 7">
    <name type="scientific">Vagococcus carniphilus</name>
    <dbReference type="NCBI Taxonomy" id="218144"/>
    <lineage>
        <taxon>Bacteria</taxon>
        <taxon>Bacillati</taxon>
        <taxon>Bacillota</taxon>
        <taxon>Bacilli</taxon>
        <taxon>Lactobacillales</taxon>
        <taxon>Enterococcaceae</taxon>
        <taxon>Vagococcus</taxon>
    </lineage>
</organism>
<comment type="caution">
    <text evidence="6">The sequence shown here is derived from an EMBL/GenBank/DDBJ whole genome shotgun (WGS) entry which is preliminary data.</text>
</comment>
<gene>
    <name evidence="6" type="ORF">CBF28_03845</name>
</gene>
<dbReference type="RefSeq" id="WP_126792143.1">
    <property type="nucleotide sequence ID" value="NZ_CP060720.1"/>
</dbReference>
<dbReference type="PANTHER" id="PTHR48111:SF73">
    <property type="entry name" value="ALKALINE PHOSPHATASE SYNTHESIS TRANSCRIPTIONAL REGULATORY PROTEIN PHOP"/>
    <property type="match status" value="1"/>
</dbReference>
<dbReference type="InterPro" id="IPR039420">
    <property type="entry name" value="WalR-like"/>
</dbReference>
<dbReference type="PANTHER" id="PTHR48111">
    <property type="entry name" value="REGULATOR OF RPOS"/>
    <property type="match status" value="1"/>
</dbReference>
<dbReference type="GO" id="GO:0006355">
    <property type="term" value="P:regulation of DNA-templated transcription"/>
    <property type="evidence" value="ECO:0007669"/>
    <property type="project" value="InterPro"/>
</dbReference>
<dbReference type="EMBL" id="NGKB01000003">
    <property type="protein sequence ID" value="RSU16093.1"/>
    <property type="molecule type" value="Genomic_DNA"/>
</dbReference>
<dbReference type="CDD" id="cd00383">
    <property type="entry name" value="trans_reg_C"/>
    <property type="match status" value="1"/>
</dbReference>
<keyword evidence="1" id="KW-0805">Transcription regulation</keyword>
<evidence type="ECO:0000256" key="3">
    <source>
        <dbReference type="ARBA" id="ARBA00023163"/>
    </source>
</evidence>
<dbReference type="GeneID" id="95581410"/>
<keyword evidence="3" id="KW-0804">Transcription</keyword>
<dbReference type="Gene3D" id="3.40.50.2300">
    <property type="match status" value="1"/>
</dbReference>
<dbReference type="Proteomes" id="UP000288028">
    <property type="component" value="Unassembled WGS sequence"/>
</dbReference>
<dbReference type="Pfam" id="PF00486">
    <property type="entry name" value="Trans_reg_C"/>
    <property type="match status" value="1"/>
</dbReference>
<dbReference type="GO" id="GO:0000976">
    <property type="term" value="F:transcription cis-regulatory region binding"/>
    <property type="evidence" value="ECO:0007669"/>
    <property type="project" value="TreeGrafter"/>
</dbReference>
<dbReference type="GO" id="GO:0000156">
    <property type="term" value="F:phosphorelay response regulator activity"/>
    <property type="evidence" value="ECO:0007669"/>
    <property type="project" value="TreeGrafter"/>
</dbReference>
<dbReference type="SMART" id="SM00862">
    <property type="entry name" value="Trans_reg_C"/>
    <property type="match status" value="1"/>
</dbReference>
<evidence type="ECO:0000313" key="6">
    <source>
        <dbReference type="EMBL" id="RSU16093.1"/>
    </source>
</evidence>
<name>A0A430B732_9ENTE</name>
<evidence type="ECO:0000256" key="1">
    <source>
        <dbReference type="ARBA" id="ARBA00023015"/>
    </source>
</evidence>
<proteinExistence type="predicted"/>
<protein>
    <recommendedName>
        <fullName evidence="5">OmpR/PhoB-type domain-containing protein</fullName>
    </recommendedName>
</protein>
<evidence type="ECO:0000256" key="4">
    <source>
        <dbReference type="PROSITE-ProRule" id="PRU01091"/>
    </source>
</evidence>
<keyword evidence="7" id="KW-1185">Reference proteome</keyword>
<dbReference type="InterPro" id="IPR011006">
    <property type="entry name" value="CheY-like_superfamily"/>
</dbReference>
<dbReference type="OrthoDB" id="9790442at2"/>
<dbReference type="GO" id="GO:0005829">
    <property type="term" value="C:cytosol"/>
    <property type="evidence" value="ECO:0007669"/>
    <property type="project" value="TreeGrafter"/>
</dbReference>
<dbReference type="GO" id="GO:0032993">
    <property type="term" value="C:protein-DNA complex"/>
    <property type="evidence" value="ECO:0007669"/>
    <property type="project" value="TreeGrafter"/>
</dbReference>
<feature type="DNA-binding region" description="OmpR/PhoB-type" evidence="4">
    <location>
        <begin position="119"/>
        <end position="213"/>
    </location>
</feature>
<dbReference type="AlphaFoldDB" id="A0A430B732"/>
<feature type="domain" description="OmpR/PhoB-type" evidence="5">
    <location>
        <begin position="119"/>
        <end position="213"/>
    </location>
</feature>
<dbReference type="Gene3D" id="1.10.10.10">
    <property type="entry name" value="Winged helix-like DNA-binding domain superfamily/Winged helix DNA-binding domain"/>
    <property type="match status" value="1"/>
</dbReference>
<sequence length="219" mass="25206">MRILLVEDKEEIEGIIRNYLGDGTEAKLIASKRDEALQCVTTQNFDLIIFNWLKCQKDSMVLCQEIKKLNLPLKMLLLAPKNTTVNELGDLVETFIDTKEMSVGTASLVIQFNKPLKSDTYLFYQDITLNSETCEVKKNEEILSLTKKEYDLLHCFMKNINIVLSRDQLLNQVWGMNYDGDVRTVDTHVKRLRRKIGSQYIVTKIGMGYLMEQPKVSSS</sequence>
<accession>A0A430B732</accession>
<dbReference type="PROSITE" id="PS51755">
    <property type="entry name" value="OMPR_PHOB"/>
    <property type="match status" value="1"/>
</dbReference>
<evidence type="ECO:0000313" key="7">
    <source>
        <dbReference type="Proteomes" id="UP000288028"/>
    </source>
</evidence>
<evidence type="ECO:0000259" key="5">
    <source>
        <dbReference type="PROSITE" id="PS51755"/>
    </source>
</evidence>
<dbReference type="InterPro" id="IPR036388">
    <property type="entry name" value="WH-like_DNA-bd_sf"/>
</dbReference>
<dbReference type="InterPro" id="IPR001867">
    <property type="entry name" value="OmpR/PhoB-type_DNA-bd"/>
</dbReference>
<keyword evidence="2 4" id="KW-0238">DNA-binding</keyword>
<dbReference type="SUPFAM" id="SSF52172">
    <property type="entry name" value="CheY-like"/>
    <property type="match status" value="1"/>
</dbReference>
<reference evidence="6 7" key="1">
    <citation type="submission" date="2017-05" db="EMBL/GenBank/DDBJ databases">
        <title>Vagococcus spp. assemblies.</title>
        <authorList>
            <person name="Gulvik C.A."/>
        </authorList>
    </citation>
    <scope>NUCLEOTIDE SEQUENCE [LARGE SCALE GENOMIC DNA]</scope>
    <source>
        <strain evidence="6 7">SS1714</strain>
    </source>
</reference>
<evidence type="ECO:0000256" key="2">
    <source>
        <dbReference type="ARBA" id="ARBA00023125"/>
    </source>
</evidence>
<dbReference type="InterPro" id="IPR016032">
    <property type="entry name" value="Sig_transdc_resp-reg_C-effctor"/>
</dbReference>
<dbReference type="SUPFAM" id="SSF46894">
    <property type="entry name" value="C-terminal effector domain of the bipartite response regulators"/>
    <property type="match status" value="1"/>
</dbReference>